<dbReference type="PANTHER" id="PTHR10491">
    <property type="entry name" value="DTDP-4-DEHYDRORHAMNOSE REDUCTASE"/>
    <property type="match status" value="1"/>
</dbReference>
<proteinExistence type="inferred from homology"/>
<dbReference type="GO" id="GO:0019305">
    <property type="term" value="P:dTDP-rhamnose biosynthetic process"/>
    <property type="evidence" value="ECO:0007669"/>
    <property type="project" value="UniProtKB-UniPathway"/>
</dbReference>
<comment type="function">
    <text evidence="6">Catalyzes the reduction of dTDP-6-deoxy-L-lyxo-4-hexulose to yield dTDP-L-rhamnose.</text>
</comment>
<dbReference type="RefSeq" id="WP_111277187.1">
    <property type="nucleotide sequence ID" value="NZ_QFYS01000008.1"/>
</dbReference>
<dbReference type="OrthoDB" id="9803892at2"/>
<evidence type="ECO:0000313" key="9">
    <source>
        <dbReference type="Proteomes" id="UP000249524"/>
    </source>
</evidence>
<name>A0A328B8R9_9CAUL</name>
<dbReference type="InterPro" id="IPR029903">
    <property type="entry name" value="RmlD-like-bd"/>
</dbReference>
<keyword evidence="9" id="KW-1185">Reference proteome</keyword>
<evidence type="ECO:0000259" key="7">
    <source>
        <dbReference type="Pfam" id="PF04321"/>
    </source>
</evidence>
<dbReference type="InterPro" id="IPR036291">
    <property type="entry name" value="NAD(P)-bd_dom_sf"/>
</dbReference>
<evidence type="ECO:0000313" key="8">
    <source>
        <dbReference type="EMBL" id="RAK63347.1"/>
    </source>
</evidence>
<dbReference type="NCBIfam" id="TIGR01214">
    <property type="entry name" value="rmlD"/>
    <property type="match status" value="1"/>
</dbReference>
<gene>
    <name evidence="8" type="primary">rfbD</name>
    <name evidence="8" type="ORF">DJ019_16605</name>
</gene>
<comment type="caution">
    <text evidence="8">The sequence shown here is derived from an EMBL/GenBank/DDBJ whole genome shotgun (WGS) entry which is preliminary data.</text>
</comment>
<dbReference type="EC" id="1.1.1.133" evidence="3 6"/>
<dbReference type="GO" id="GO:0008831">
    <property type="term" value="F:dTDP-4-dehydrorhamnose reductase activity"/>
    <property type="evidence" value="ECO:0007669"/>
    <property type="project" value="UniProtKB-EC"/>
</dbReference>
<comment type="catalytic activity">
    <reaction evidence="5 6">
        <text>dTDP-beta-L-rhamnose + NADP(+) = dTDP-4-dehydro-beta-L-rhamnose + NADPH + H(+)</text>
        <dbReference type="Rhea" id="RHEA:21796"/>
        <dbReference type="ChEBI" id="CHEBI:15378"/>
        <dbReference type="ChEBI" id="CHEBI:57510"/>
        <dbReference type="ChEBI" id="CHEBI:57783"/>
        <dbReference type="ChEBI" id="CHEBI:58349"/>
        <dbReference type="ChEBI" id="CHEBI:62830"/>
        <dbReference type="EC" id="1.1.1.133"/>
    </reaction>
</comment>
<protein>
    <recommendedName>
        <fullName evidence="4 6">dTDP-4-dehydrorhamnose reductase</fullName>
        <ecNumber evidence="3 6">1.1.1.133</ecNumber>
    </recommendedName>
</protein>
<keyword evidence="6" id="KW-0521">NADP</keyword>
<comment type="pathway">
    <text evidence="1 6">Carbohydrate biosynthesis; dTDP-L-rhamnose biosynthesis.</text>
</comment>
<dbReference type="CDD" id="cd05254">
    <property type="entry name" value="dTDP_HR_like_SDR_e"/>
    <property type="match status" value="1"/>
</dbReference>
<organism evidence="8 9">
    <name type="scientific">Phenylobacterium kunshanense</name>
    <dbReference type="NCBI Taxonomy" id="1445034"/>
    <lineage>
        <taxon>Bacteria</taxon>
        <taxon>Pseudomonadati</taxon>
        <taxon>Pseudomonadota</taxon>
        <taxon>Alphaproteobacteria</taxon>
        <taxon>Caulobacterales</taxon>
        <taxon>Caulobacteraceae</taxon>
        <taxon>Phenylobacterium</taxon>
    </lineage>
</organism>
<dbReference type="Pfam" id="PF04321">
    <property type="entry name" value="RmlD_sub_bind"/>
    <property type="match status" value="1"/>
</dbReference>
<comment type="similarity">
    <text evidence="2 6">Belongs to the dTDP-4-dehydrorhamnose reductase family.</text>
</comment>
<comment type="cofactor">
    <cofactor evidence="6">
        <name>Mg(2+)</name>
        <dbReference type="ChEBI" id="CHEBI:18420"/>
    </cofactor>
    <text evidence="6">Binds 1 Mg(2+) ion per monomer.</text>
</comment>
<dbReference type="Gene3D" id="3.90.25.10">
    <property type="entry name" value="UDP-galactose 4-epimerase, domain 1"/>
    <property type="match status" value="1"/>
</dbReference>
<evidence type="ECO:0000256" key="4">
    <source>
        <dbReference type="ARBA" id="ARBA00017099"/>
    </source>
</evidence>
<evidence type="ECO:0000256" key="1">
    <source>
        <dbReference type="ARBA" id="ARBA00004781"/>
    </source>
</evidence>
<dbReference type="InterPro" id="IPR005913">
    <property type="entry name" value="dTDP_dehydrorham_reduct"/>
</dbReference>
<reference evidence="8 9" key="1">
    <citation type="submission" date="2018-05" db="EMBL/GenBank/DDBJ databases">
        <authorList>
            <person name="Lanie J.A."/>
            <person name="Ng W.-L."/>
            <person name="Kazmierczak K.M."/>
            <person name="Andrzejewski T.M."/>
            <person name="Davidsen T.M."/>
            <person name="Wayne K.J."/>
            <person name="Tettelin H."/>
            <person name="Glass J.I."/>
            <person name="Rusch D."/>
            <person name="Podicherti R."/>
            <person name="Tsui H.-C.T."/>
            <person name="Winkler M.E."/>
        </authorList>
    </citation>
    <scope>NUCLEOTIDE SEQUENCE [LARGE SCALE GENOMIC DNA]</scope>
    <source>
        <strain evidence="8 9">BUT-10</strain>
    </source>
</reference>
<dbReference type="Proteomes" id="UP000249524">
    <property type="component" value="Unassembled WGS sequence"/>
</dbReference>
<evidence type="ECO:0000256" key="6">
    <source>
        <dbReference type="RuleBase" id="RU364082"/>
    </source>
</evidence>
<dbReference type="AlphaFoldDB" id="A0A328B8R9"/>
<accession>A0A328B8R9</accession>
<evidence type="ECO:0000256" key="5">
    <source>
        <dbReference type="ARBA" id="ARBA00048200"/>
    </source>
</evidence>
<dbReference type="UniPathway" id="UPA00124"/>
<evidence type="ECO:0000256" key="3">
    <source>
        <dbReference type="ARBA" id="ARBA00012929"/>
    </source>
</evidence>
<keyword evidence="6 8" id="KW-0560">Oxidoreductase</keyword>
<sequence>MTVKILQFGTTGQLGVELLRQAPAHDVAITALGRGDCDLADPAAAARKVEELRPDVVVIAAAYTAVDLAESEQDAAHAVNAATPGAIAAAAAKVGAALINVSTDYVFDGEGGAPYAEDAATNPLNTYGRTKLEGEKAVAAANPRSLSIRTSWVVSPHGKNFVKTMLRVAAAGNPLKVVDDQSGRPTSAADLAGFILGLAETLAAAPAGDRRFGIVHFANDGEVTWRDFAVEIFRQALGDAAPEVGAQKTADYVTPAKRPLRATMDLTRLNRDFGVSPRAWQTALKDIIAELKAAD</sequence>
<dbReference type="PANTHER" id="PTHR10491:SF4">
    <property type="entry name" value="METHIONINE ADENOSYLTRANSFERASE 2 SUBUNIT BETA"/>
    <property type="match status" value="1"/>
</dbReference>
<dbReference type="SUPFAM" id="SSF51735">
    <property type="entry name" value="NAD(P)-binding Rossmann-fold domains"/>
    <property type="match status" value="1"/>
</dbReference>
<dbReference type="Gene3D" id="3.40.50.720">
    <property type="entry name" value="NAD(P)-binding Rossmann-like Domain"/>
    <property type="match status" value="1"/>
</dbReference>
<dbReference type="EMBL" id="QFYS01000008">
    <property type="protein sequence ID" value="RAK63347.1"/>
    <property type="molecule type" value="Genomic_DNA"/>
</dbReference>
<evidence type="ECO:0000256" key="2">
    <source>
        <dbReference type="ARBA" id="ARBA00010944"/>
    </source>
</evidence>
<feature type="domain" description="RmlD-like substrate binding" evidence="7">
    <location>
        <begin position="4"/>
        <end position="291"/>
    </location>
</feature>